<dbReference type="OrthoDB" id="2973123at2"/>
<feature type="transmembrane region" description="Helical" evidence="1">
    <location>
        <begin position="96"/>
        <end position="115"/>
    </location>
</feature>
<name>A0A1V3G754_9BACL</name>
<keyword evidence="1" id="KW-0812">Transmembrane</keyword>
<evidence type="ECO:0000313" key="2">
    <source>
        <dbReference type="EMBL" id="OOE12238.1"/>
    </source>
</evidence>
<reference evidence="2 3" key="1">
    <citation type="submission" date="2016-11" db="EMBL/GenBank/DDBJ databases">
        <authorList>
            <person name="Jaros S."/>
            <person name="Januszkiewicz K."/>
            <person name="Wedrychowicz H."/>
        </authorList>
    </citation>
    <scope>NUCLEOTIDE SEQUENCE [LARGE SCALE GENOMIC DNA]</scope>
    <source>
        <strain evidence="2 3">Con a/3</strain>
    </source>
</reference>
<feature type="transmembrane region" description="Helical" evidence="1">
    <location>
        <begin position="7"/>
        <end position="24"/>
    </location>
</feature>
<accession>A0A1V3G754</accession>
<feature type="transmembrane region" description="Helical" evidence="1">
    <location>
        <begin position="36"/>
        <end position="54"/>
    </location>
</feature>
<protein>
    <submittedName>
        <fullName evidence="2">Uncharacterized protein</fullName>
    </submittedName>
</protein>
<dbReference type="AlphaFoldDB" id="A0A1V3G754"/>
<keyword evidence="1" id="KW-1133">Transmembrane helix</keyword>
<sequence length="129" mass="14127">MTAAWRILLLSGLISVFTGIFFVTDLLKTKSAAGMGLWGYFLLFWGIAAVMISLKRLPFLGLIKVLAGAGILLHGSLFLYWLLFPEGLGQELGKENSFYGITSGLSAVFCILIIGTKTKKKIREHSISK</sequence>
<organism evidence="2 3">
    <name type="scientific">Fictibacillus arsenicus</name>
    <dbReference type="NCBI Taxonomy" id="255247"/>
    <lineage>
        <taxon>Bacteria</taxon>
        <taxon>Bacillati</taxon>
        <taxon>Bacillota</taxon>
        <taxon>Bacilli</taxon>
        <taxon>Bacillales</taxon>
        <taxon>Fictibacillaceae</taxon>
        <taxon>Fictibacillus</taxon>
    </lineage>
</organism>
<dbReference type="EMBL" id="MQMF01000002">
    <property type="protein sequence ID" value="OOE12238.1"/>
    <property type="molecule type" value="Genomic_DNA"/>
</dbReference>
<evidence type="ECO:0000313" key="3">
    <source>
        <dbReference type="Proteomes" id="UP000188597"/>
    </source>
</evidence>
<feature type="transmembrane region" description="Helical" evidence="1">
    <location>
        <begin position="61"/>
        <end position="84"/>
    </location>
</feature>
<proteinExistence type="predicted"/>
<comment type="caution">
    <text evidence="2">The sequence shown here is derived from an EMBL/GenBank/DDBJ whole genome shotgun (WGS) entry which is preliminary data.</text>
</comment>
<evidence type="ECO:0000256" key="1">
    <source>
        <dbReference type="SAM" id="Phobius"/>
    </source>
</evidence>
<dbReference type="RefSeq" id="WP_077361865.1">
    <property type="nucleotide sequence ID" value="NZ_MQMF01000002.1"/>
</dbReference>
<gene>
    <name evidence="2" type="ORF">UN64_08980</name>
</gene>
<dbReference type="Proteomes" id="UP000188597">
    <property type="component" value="Unassembled WGS sequence"/>
</dbReference>
<keyword evidence="1" id="KW-0472">Membrane</keyword>